<dbReference type="AlphaFoldDB" id="A0A0F9EJ95"/>
<reference evidence="1" key="1">
    <citation type="journal article" date="2015" name="Nature">
        <title>Complex archaea that bridge the gap between prokaryotes and eukaryotes.</title>
        <authorList>
            <person name="Spang A."/>
            <person name="Saw J.H."/>
            <person name="Jorgensen S.L."/>
            <person name="Zaremba-Niedzwiedzka K."/>
            <person name="Martijn J."/>
            <person name="Lind A.E."/>
            <person name="van Eijk R."/>
            <person name="Schleper C."/>
            <person name="Guy L."/>
            <person name="Ettema T.J."/>
        </authorList>
    </citation>
    <scope>NUCLEOTIDE SEQUENCE</scope>
</reference>
<proteinExistence type="predicted"/>
<sequence length="51" mass="5901">MLFEEDWHGAYSTCLSCGYVYEFGATAALELEAEGEHRQRRRQPSHGKLRL</sequence>
<accession>A0A0F9EJ95</accession>
<organism evidence="1">
    <name type="scientific">marine sediment metagenome</name>
    <dbReference type="NCBI Taxonomy" id="412755"/>
    <lineage>
        <taxon>unclassified sequences</taxon>
        <taxon>metagenomes</taxon>
        <taxon>ecological metagenomes</taxon>
    </lineage>
</organism>
<dbReference type="EMBL" id="LAZR01036764">
    <property type="protein sequence ID" value="KKL23983.1"/>
    <property type="molecule type" value="Genomic_DNA"/>
</dbReference>
<evidence type="ECO:0000313" key="1">
    <source>
        <dbReference type="EMBL" id="KKL23983.1"/>
    </source>
</evidence>
<comment type="caution">
    <text evidence="1">The sequence shown here is derived from an EMBL/GenBank/DDBJ whole genome shotgun (WGS) entry which is preliminary data.</text>
</comment>
<protein>
    <submittedName>
        <fullName evidence="1">Uncharacterized protein</fullName>
    </submittedName>
</protein>
<gene>
    <name evidence="1" type="ORF">LCGC14_2419920</name>
</gene>
<name>A0A0F9EJ95_9ZZZZ</name>